<feature type="transmembrane region" description="Helical" evidence="7">
    <location>
        <begin position="96"/>
        <end position="117"/>
    </location>
</feature>
<reference evidence="9 10" key="2">
    <citation type="journal article" date="2015" name="Stand. Genomic Sci.">
        <title>Draft genome sequence of Cellulomonas carbonis T26(T) and comparative analysis of six Cellulomonas genomes.</title>
        <authorList>
            <person name="Zhuang W."/>
            <person name="Zhang S."/>
            <person name="Xia X."/>
            <person name="Wang G."/>
        </authorList>
    </citation>
    <scope>NUCLEOTIDE SEQUENCE [LARGE SCALE GENOMIC DNA]</scope>
    <source>
        <strain evidence="9 10">T26</strain>
    </source>
</reference>
<dbReference type="PANTHER" id="PTHR32322">
    <property type="entry name" value="INNER MEMBRANE TRANSPORTER"/>
    <property type="match status" value="1"/>
</dbReference>
<evidence type="ECO:0000256" key="6">
    <source>
        <dbReference type="SAM" id="MobiDB-lite"/>
    </source>
</evidence>
<dbReference type="InterPro" id="IPR037185">
    <property type="entry name" value="EmrE-like"/>
</dbReference>
<feature type="transmembrane region" description="Helical" evidence="7">
    <location>
        <begin position="241"/>
        <end position="260"/>
    </location>
</feature>
<feature type="transmembrane region" description="Helical" evidence="7">
    <location>
        <begin position="149"/>
        <end position="168"/>
    </location>
</feature>
<evidence type="ECO:0000256" key="4">
    <source>
        <dbReference type="ARBA" id="ARBA00022989"/>
    </source>
</evidence>
<dbReference type="InterPro" id="IPR050638">
    <property type="entry name" value="AA-Vitamin_Transporters"/>
</dbReference>
<dbReference type="InterPro" id="IPR000620">
    <property type="entry name" value="EamA_dom"/>
</dbReference>
<evidence type="ECO:0000256" key="3">
    <source>
        <dbReference type="ARBA" id="ARBA00022692"/>
    </source>
</evidence>
<dbReference type="Pfam" id="PF00892">
    <property type="entry name" value="EamA"/>
    <property type="match status" value="2"/>
</dbReference>
<feature type="domain" description="EamA" evidence="8">
    <location>
        <begin position="13"/>
        <end position="139"/>
    </location>
</feature>
<keyword evidence="4 7" id="KW-1133">Transmembrane helix</keyword>
<keyword evidence="10" id="KW-1185">Reference proteome</keyword>
<evidence type="ECO:0000313" key="10">
    <source>
        <dbReference type="Proteomes" id="UP000029839"/>
    </source>
</evidence>
<feature type="transmembrane region" description="Helical" evidence="7">
    <location>
        <begin position="124"/>
        <end position="143"/>
    </location>
</feature>
<evidence type="ECO:0000256" key="2">
    <source>
        <dbReference type="ARBA" id="ARBA00007362"/>
    </source>
</evidence>
<name>A0A0A0BRF4_9CELL</name>
<organism evidence="9 10">
    <name type="scientific">Cellulomonas carbonis T26</name>
    <dbReference type="NCBI Taxonomy" id="947969"/>
    <lineage>
        <taxon>Bacteria</taxon>
        <taxon>Bacillati</taxon>
        <taxon>Actinomycetota</taxon>
        <taxon>Actinomycetes</taxon>
        <taxon>Micrococcales</taxon>
        <taxon>Cellulomonadaceae</taxon>
        <taxon>Cellulomonas</taxon>
    </lineage>
</organism>
<feature type="transmembrane region" description="Helical" evidence="7">
    <location>
        <begin position="180"/>
        <end position="199"/>
    </location>
</feature>
<feature type="compositionally biased region" description="Polar residues" evidence="6">
    <location>
        <begin position="297"/>
        <end position="317"/>
    </location>
</feature>
<evidence type="ECO:0000256" key="5">
    <source>
        <dbReference type="ARBA" id="ARBA00023136"/>
    </source>
</evidence>
<evidence type="ECO:0000313" key="9">
    <source>
        <dbReference type="EMBL" id="KGM10197.1"/>
    </source>
</evidence>
<protein>
    <submittedName>
        <fullName evidence="9">ABC transporter permease</fullName>
    </submittedName>
</protein>
<evidence type="ECO:0000259" key="8">
    <source>
        <dbReference type="Pfam" id="PF00892"/>
    </source>
</evidence>
<dbReference type="PANTHER" id="PTHR32322:SF2">
    <property type="entry name" value="EAMA DOMAIN-CONTAINING PROTEIN"/>
    <property type="match status" value="1"/>
</dbReference>
<dbReference type="EMBL" id="AXCY01000059">
    <property type="protein sequence ID" value="KGM10197.1"/>
    <property type="molecule type" value="Genomic_DNA"/>
</dbReference>
<evidence type="ECO:0000256" key="1">
    <source>
        <dbReference type="ARBA" id="ARBA00004141"/>
    </source>
</evidence>
<evidence type="ECO:0000256" key="7">
    <source>
        <dbReference type="SAM" id="Phobius"/>
    </source>
</evidence>
<feature type="transmembrane region" description="Helical" evidence="7">
    <location>
        <begin position="211"/>
        <end position="229"/>
    </location>
</feature>
<sequence length="352" mass="35925">MATDAALRRIPLLLVAAVAPAIWGTTYLVTTTWLPDDRPALAALCRALPAGLLLLAIGRRLPHGSWWWRSLVLGALNIAAFLTLLFVAAYRLPGGVAATLGAVQPLLVAGLAVVLLGDRLRTRTLVAGLLGVAGVALLVLRAGARMDGVGVAAGLGAAVVAALGVVLMRRWGRPVGLVPFTAWQLTAGGVLLVPVVVAVEGLPPALTPVEVGGLAHMALIGTALPYLLWFRGMQHLPVTDVSFLGLVSPVVATALGWAVLGQALGPWQLTGAAMTLTGLVLAQLTTGGRRVVADPSGPTTTSPRQWNQAPPLTSSTVPVEKEPAGDARNSTASATSSGVPARPSGVPATAAR</sequence>
<accession>A0A0A0BRF4</accession>
<comment type="similarity">
    <text evidence="2">Belongs to the EamA transporter family.</text>
</comment>
<dbReference type="SUPFAM" id="SSF103481">
    <property type="entry name" value="Multidrug resistance efflux transporter EmrE"/>
    <property type="match status" value="2"/>
</dbReference>
<comment type="caution">
    <text evidence="9">The sequence shown here is derived from an EMBL/GenBank/DDBJ whole genome shotgun (WGS) entry which is preliminary data.</text>
</comment>
<dbReference type="GO" id="GO:0016020">
    <property type="term" value="C:membrane"/>
    <property type="evidence" value="ECO:0007669"/>
    <property type="project" value="UniProtKB-SubCell"/>
</dbReference>
<feature type="region of interest" description="Disordered" evidence="6">
    <location>
        <begin position="291"/>
        <end position="352"/>
    </location>
</feature>
<feature type="compositionally biased region" description="Polar residues" evidence="6">
    <location>
        <begin position="328"/>
        <end position="338"/>
    </location>
</feature>
<proteinExistence type="inferred from homology"/>
<dbReference type="Proteomes" id="UP000029839">
    <property type="component" value="Unassembled WGS sequence"/>
</dbReference>
<feature type="transmembrane region" description="Helical" evidence="7">
    <location>
        <begin position="70"/>
        <end position="90"/>
    </location>
</feature>
<feature type="domain" description="EamA" evidence="8">
    <location>
        <begin position="150"/>
        <end position="281"/>
    </location>
</feature>
<keyword evidence="3 7" id="KW-0812">Transmembrane</keyword>
<feature type="transmembrane region" description="Helical" evidence="7">
    <location>
        <begin position="40"/>
        <end position="58"/>
    </location>
</feature>
<keyword evidence="5 7" id="KW-0472">Membrane</keyword>
<dbReference type="AlphaFoldDB" id="A0A0A0BRF4"/>
<comment type="subcellular location">
    <subcellularLocation>
        <location evidence="1">Membrane</location>
        <topology evidence="1">Multi-pass membrane protein</topology>
    </subcellularLocation>
</comment>
<dbReference type="Gene3D" id="1.10.3730.20">
    <property type="match status" value="1"/>
</dbReference>
<reference evidence="9 10" key="1">
    <citation type="submission" date="2013-08" db="EMBL/GenBank/DDBJ databases">
        <title>Genome sequencing of Cellulomonas carbonis T26.</title>
        <authorList>
            <person name="Chen F."/>
            <person name="Li Y."/>
            <person name="Wang G."/>
        </authorList>
    </citation>
    <scope>NUCLEOTIDE SEQUENCE [LARGE SCALE GENOMIC DNA]</scope>
    <source>
        <strain evidence="9 10">T26</strain>
    </source>
</reference>
<feature type="transmembrane region" description="Helical" evidence="7">
    <location>
        <begin position="12"/>
        <end position="34"/>
    </location>
</feature>
<gene>
    <name evidence="9" type="ORF">N868_16210</name>
</gene>